<keyword evidence="3" id="KW-1185">Reference proteome</keyword>
<reference evidence="2" key="1">
    <citation type="submission" date="2020-07" db="EMBL/GenBank/DDBJ databases">
        <title>Vallitalea pronyensis genome.</title>
        <authorList>
            <person name="Postec A."/>
        </authorList>
    </citation>
    <scope>NUCLEOTIDE SEQUENCE</scope>
    <source>
        <strain evidence="2">FatNI3</strain>
    </source>
</reference>
<dbReference type="Proteomes" id="UP000683246">
    <property type="component" value="Chromosome"/>
</dbReference>
<evidence type="ECO:0000259" key="1">
    <source>
        <dbReference type="Pfam" id="PF01261"/>
    </source>
</evidence>
<dbReference type="EMBL" id="CP058649">
    <property type="protein sequence ID" value="QUI25271.1"/>
    <property type="molecule type" value="Genomic_DNA"/>
</dbReference>
<proteinExistence type="predicted"/>
<evidence type="ECO:0000313" key="2">
    <source>
        <dbReference type="EMBL" id="QUI25271.1"/>
    </source>
</evidence>
<feature type="domain" description="Xylose isomerase-like TIM barrel" evidence="1">
    <location>
        <begin position="21"/>
        <end position="283"/>
    </location>
</feature>
<protein>
    <submittedName>
        <fullName evidence="2">Sugar phosphate isomerase/epimerase</fullName>
    </submittedName>
</protein>
<dbReference type="Gene3D" id="3.20.20.150">
    <property type="entry name" value="Divalent-metal-dependent TIM barrel enzymes"/>
    <property type="match status" value="1"/>
</dbReference>
<sequence length="295" mass="33892">MENIRIGTLVNGFDALRIIPQIKQYGFESYSLTFSHIEENVDLKEMATQLKGILQDTDAVISSVCVYSNPLSRDIGLRQQAIRSWEMLIEHAHHFGTDIVAGFTGRIEDETIDGCIPLFKEVFDPLASLAKDKNVRLAFENCEMGGNWERGNHNIAHTPDAWELIFEALPYEHVGLQWEPCHQMVKLIDPIAQLKTWLPKIFHLHGKDATVDWDIIKKHGINGPHKFAWDRTPGFGDTNWTTIISILRQHHYKGTIDIEGWHDPVYRDDWEMTGQVHALNYLKQCRGGRYIPNPK</sequence>
<evidence type="ECO:0000313" key="3">
    <source>
        <dbReference type="Proteomes" id="UP000683246"/>
    </source>
</evidence>
<organism evidence="2 3">
    <name type="scientific">Vallitalea pronyensis</name>
    <dbReference type="NCBI Taxonomy" id="1348613"/>
    <lineage>
        <taxon>Bacteria</taxon>
        <taxon>Bacillati</taxon>
        <taxon>Bacillota</taxon>
        <taxon>Clostridia</taxon>
        <taxon>Lachnospirales</taxon>
        <taxon>Vallitaleaceae</taxon>
        <taxon>Vallitalea</taxon>
    </lineage>
</organism>
<dbReference type="AlphaFoldDB" id="A0A8J8SJ42"/>
<accession>A0A8J8SJ42</accession>
<dbReference type="InterPro" id="IPR050312">
    <property type="entry name" value="IolE/XylAMocC-like"/>
</dbReference>
<dbReference type="GO" id="GO:0016853">
    <property type="term" value="F:isomerase activity"/>
    <property type="evidence" value="ECO:0007669"/>
    <property type="project" value="UniProtKB-KW"/>
</dbReference>
<dbReference type="KEGG" id="vpy:HZI73_24535"/>
<dbReference type="InterPro" id="IPR036237">
    <property type="entry name" value="Xyl_isomerase-like_sf"/>
</dbReference>
<name>A0A8J8SJ42_9FIRM</name>
<dbReference type="Pfam" id="PF01261">
    <property type="entry name" value="AP_endonuc_2"/>
    <property type="match status" value="1"/>
</dbReference>
<keyword evidence="2" id="KW-0413">Isomerase</keyword>
<dbReference type="InterPro" id="IPR013022">
    <property type="entry name" value="Xyl_isomerase-like_TIM-brl"/>
</dbReference>
<dbReference type="PANTHER" id="PTHR12110">
    <property type="entry name" value="HYDROXYPYRUVATE ISOMERASE"/>
    <property type="match status" value="1"/>
</dbReference>
<dbReference type="PANTHER" id="PTHR12110:SF21">
    <property type="entry name" value="XYLOSE ISOMERASE-LIKE TIM BARREL DOMAIN-CONTAINING PROTEIN"/>
    <property type="match status" value="1"/>
</dbReference>
<dbReference type="SUPFAM" id="SSF51658">
    <property type="entry name" value="Xylose isomerase-like"/>
    <property type="match status" value="1"/>
</dbReference>
<gene>
    <name evidence="2" type="ORF">HZI73_24535</name>
</gene>
<dbReference type="RefSeq" id="WP_212695971.1">
    <property type="nucleotide sequence ID" value="NZ_CP058649.1"/>
</dbReference>